<dbReference type="SMART" id="SM00028">
    <property type="entry name" value="TPR"/>
    <property type="match status" value="7"/>
</dbReference>
<evidence type="ECO:0000256" key="1">
    <source>
        <dbReference type="ARBA" id="ARBA00022737"/>
    </source>
</evidence>
<keyword evidence="1" id="KW-0677">Repeat</keyword>
<protein>
    <recommendedName>
        <fullName evidence="8">Protein kinase domain-containing protein</fullName>
    </recommendedName>
</protein>
<organism evidence="9 10">
    <name type="scientific">Longibacter salinarum</name>
    <dbReference type="NCBI Taxonomy" id="1850348"/>
    <lineage>
        <taxon>Bacteria</taxon>
        <taxon>Pseudomonadati</taxon>
        <taxon>Rhodothermota</taxon>
        <taxon>Rhodothermia</taxon>
        <taxon>Rhodothermales</taxon>
        <taxon>Salisaetaceae</taxon>
        <taxon>Longibacter</taxon>
    </lineage>
</organism>
<evidence type="ECO:0000256" key="3">
    <source>
        <dbReference type="ARBA" id="ARBA00022803"/>
    </source>
</evidence>
<dbReference type="GO" id="GO:0004672">
    <property type="term" value="F:protein kinase activity"/>
    <property type="evidence" value="ECO:0007669"/>
    <property type="project" value="InterPro"/>
</dbReference>
<keyword evidence="10" id="KW-1185">Reference proteome</keyword>
<feature type="domain" description="Protein kinase" evidence="8">
    <location>
        <begin position="81"/>
        <end position="377"/>
    </location>
</feature>
<keyword evidence="4 6" id="KW-0067">ATP-binding</keyword>
<dbReference type="CDD" id="cd14014">
    <property type="entry name" value="STKc_PknB_like"/>
    <property type="match status" value="1"/>
</dbReference>
<dbReference type="RefSeq" id="WP_098075708.1">
    <property type="nucleotide sequence ID" value="NZ_PDEQ01000005.1"/>
</dbReference>
<gene>
    <name evidence="9" type="ORF">CRI94_10725</name>
</gene>
<feature type="repeat" description="TPR" evidence="5">
    <location>
        <begin position="619"/>
        <end position="652"/>
    </location>
</feature>
<dbReference type="InterPro" id="IPR008271">
    <property type="entry name" value="Ser/Thr_kinase_AS"/>
</dbReference>
<keyword evidence="2 6" id="KW-0547">Nucleotide-binding</keyword>
<dbReference type="Proteomes" id="UP000220102">
    <property type="component" value="Unassembled WGS sequence"/>
</dbReference>
<dbReference type="InterPro" id="IPR011990">
    <property type="entry name" value="TPR-like_helical_dom_sf"/>
</dbReference>
<evidence type="ECO:0000256" key="7">
    <source>
        <dbReference type="SAM" id="MobiDB-lite"/>
    </source>
</evidence>
<dbReference type="InterPro" id="IPR011009">
    <property type="entry name" value="Kinase-like_dom_sf"/>
</dbReference>
<dbReference type="Gene3D" id="3.30.200.20">
    <property type="entry name" value="Phosphorylase Kinase, domain 1"/>
    <property type="match status" value="1"/>
</dbReference>
<evidence type="ECO:0000256" key="5">
    <source>
        <dbReference type="PROSITE-ProRule" id="PRU00339"/>
    </source>
</evidence>
<evidence type="ECO:0000256" key="6">
    <source>
        <dbReference type="PROSITE-ProRule" id="PRU10141"/>
    </source>
</evidence>
<dbReference type="SMART" id="SM00220">
    <property type="entry name" value="S_TKc"/>
    <property type="match status" value="1"/>
</dbReference>
<accession>A0A2A8CWV0</accession>
<dbReference type="EMBL" id="PDEQ01000005">
    <property type="protein sequence ID" value="PEN13116.1"/>
    <property type="molecule type" value="Genomic_DNA"/>
</dbReference>
<dbReference type="OrthoDB" id="9813021at2"/>
<reference evidence="9 10" key="1">
    <citation type="submission" date="2017-10" db="EMBL/GenBank/DDBJ databases">
        <title>Draft genome of Longibacter Salinarum.</title>
        <authorList>
            <person name="Goh K.M."/>
            <person name="Shamsir M.S."/>
            <person name="Lim S.W."/>
        </authorList>
    </citation>
    <scope>NUCLEOTIDE SEQUENCE [LARGE SCALE GENOMIC DNA]</scope>
    <source>
        <strain evidence="9 10">KCTC 52045</strain>
    </source>
</reference>
<evidence type="ECO:0000313" key="10">
    <source>
        <dbReference type="Proteomes" id="UP000220102"/>
    </source>
</evidence>
<dbReference type="Pfam" id="PF13424">
    <property type="entry name" value="TPR_12"/>
    <property type="match status" value="4"/>
</dbReference>
<name>A0A2A8CWV0_9BACT</name>
<dbReference type="PANTHER" id="PTHR45641">
    <property type="entry name" value="TETRATRICOPEPTIDE REPEAT PROTEIN (AFU_ORTHOLOGUE AFUA_6G03870)"/>
    <property type="match status" value="1"/>
</dbReference>
<feature type="binding site" evidence="6">
    <location>
        <position position="112"/>
    </location>
    <ligand>
        <name>ATP</name>
        <dbReference type="ChEBI" id="CHEBI:30616"/>
    </ligand>
</feature>
<dbReference type="PROSITE" id="PS00107">
    <property type="entry name" value="PROTEIN_KINASE_ATP"/>
    <property type="match status" value="1"/>
</dbReference>
<dbReference type="PROSITE" id="PS50011">
    <property type="entry name" value="PROTEIN_KINASE_DOM"/>
    <property type="match status" value="1"/>
</dbReference>
<feature type="compositionally biased region" description="Basic and acidic residues" evidence="7">
    <location>
        <begin position="317"/>
        <end position="338"/>
    </location>
</feature>
<feature type="region of interest" description="Disordered" evidence="7">
    <location>
        <begin position="307"/>
        <end position="338"/>
    </location>
</feature>
<sequence length="903" mass="100460">MSDRWKRIAALFDEALEHPPSERNSWLENACGEDESLYQTVQRLVHAHERTGGILDTSLVAASEDERGASGSLDGETLGPYRLIREIGHGGMGVVHLAERADNAFDHSVAIKVVRRIVSRDVARRFEFERQILATLDHPNIATLHGGGTTPDGRPYLVMEYVDGTPLTTYCDDNKLSIDERLDLFITVADAVQAAHRALVVHRDLKPSNILVNGEGRVKLLDFGIAKWLDPSISGGPHDPPTTRPGARPMTLAYASPEQLQGEAITTASDVYQLGLILYELLAGRRAYDLNGRSLSDMERVVCEELPSRPSTAVTRMEQDKSSTGDDADEVARSRNVDPDRLQRKLRGDLDAIVMTALLKEPDRRYSSVSEFADDLRRYREKRPVHARGDSAGYRARRFIHRHRWESATAAVFLLVIVAYALTVTIQSKRVQDALTDARTEAEKSAQVTSFLMDLFEANDPSISPGEAVTARELLSRGVERAESLDDQPVVRAEMFDVIGRVYFKLAEYDRSELLLRRSLEKRRALLGPRHPDVATSLNDLAETLEAQGRLDTAEVLYREALSIREQHLGQSHPQVAASLNNLGELLGDQANYAEARPLLEESLALRQNLLGPDDPEVAVSLSNLGMLHWSQGRYDRAERFVSEALEIRREALGPVHAEIVWDLNSLGLILDDAGRLEEAEELLREALSMSRRLYGDVHPEVATTMSNLSGVVGRLGREEEERKLTEQAFEMRERMFGPSHPQVAIGMNNLAAVYLKTGRAVDAEETYRAAVRRFKDAFGEDHPHVAYPLLGLARTLLRLDKDGPEAVRLARDALALRDASLSADHWLIAETKNVLGASLARIGQHTEAASLLEEGYMHLRSVDGRDQETRWALEQLVAVKTKQNQPTVAEAYADTLALFAAD</sequence>
<evidence type="ECO:0000259" key="8">
    <source>
        <dbReference type="PROSITE" id="PS50011"/>
    </source>
</evidence>
<evidence type="ECO:0000256" key="4">
    <source>
        <dbReference type="ARBA" id="ARBA00022840"/>
    </source>
</evidence>
<keyword evidence="3 5" id="KW-0802">TPR repeat</keyword>
<dbReference type="SUPFAM" id="SSF48452">
    <property type="entry name" value="TPR-like"/>
    <property type="match status" value="1"/>
</dbReference>
<dbReference type="Gene3D" id="1.10.510.10">
    <property type="entry name" value="Transferase(Phosphotransferase) domain 1"/>
    <property type="match status" value="1"/>
</dbReference>
<dbReference type="GO" id="GO:0005524">
    <property type="term" value="F:ATP binding"/>
    <property type="evidence" value="ECO:0007669"/>
    <property type="project" value="UniProtKB-UniRule"/>
</dbReference>
<dbReference type="PRINTS" id="PR00381">
    <property type="entry name" value="KINESINLIGHT"/>
</dbReference>
<dbReference type="Gene3D" id="1.25.40.10">
    <property type="entry name" value="Tetratricopeptide repeat domain"/>
    <property type="match status" value="2"/>
</dbReference>
<evidence type="ECO:0000256" key="2">
    <source>
        <dbReference type="ARBA" id="ARBA00022741"/>
    </source>
</evidence>
<comment type="caution">
    <text evidence="9">The sequence shown here is derived from an EMBL/GenBank/DDBJ whole genome shotgun (WGS) entry which is preliminary data.</text>
</comment>
<evidence type="ECO:0000313" key="9">
    <source>
        <dbReference type="EMBL" id="PEN13116.1"/>
    </source>
</evidence>
<dbReference type="Pfam" id="PF00069">
    <property type="entry name" value="Pkinase"/>
    <property type="match status" value="1"/>
</dbReference>
<dbReference type="PROSITE" id="PS50005">
    <property type="entry name" value="TPR"/>
    <property type="match status" value="1"/>
</dbReference>
<dbReference type="SUPFAM" id="SSF56112">
    <property type="entry name" value="Protein kinase-like (PK-like)"/>
    <property type="match status" value="1"/>
</dbReference>
<proteinExistence type="predicted"/>
<dbReference type="PROSITE" id="PS00108">
    <property type="entry name" value="PROTEIN_KINASE_ST"/>
    <property type="match status" value="1"/>
</dbReference>
<dbReference type="PANTHER" id="PTHR45641:SF19">
    <property type="entry name" value="NEPHROCYSTIN-3"/>
    <property type="match status" value="1"/>
</dbReference>
<dbReference type="InterPro" id="IPR000719">
    <property type="entry name" value="Prot_kinase_dom"/>
</dbReference>
<dbReference type="InterPro" id="IPR019734">
    <property type="entry name" value="TPR_rpt"/>
</dbReference>
<dbReference type="InterPro" id="IPR017441">
    <property type="entry name" value="Protein_kinase_ATP_BS"/>
</dbReference>
<dbReference type="AlphaFoldDB" id="A0A2A8CWV0"/>